<keyword evidence="8" id="KW-1185">Reference proteome</keyword>
<evidence type="ECO:0000259" key="5">
    <source>
        <dbReference type="Pfam" id="PF00501"/>
    </source>
</evidence>
<evidence type="ECO:0000259" key="6">
    <source>
        <dbReference type="Pfam" id="PF13193"/>
    </source>
</evidence>
<evidence type="ECO:0008006" key="9">
    <source>
        <dbReference type="Google" id="ProtNLM"/>
    </source>
</evidence>
<reference evidence="7" key="2">
    <citation type="submission" date="2023-05" db="EMBL/GenBank/DDBJ databases">
        <authorList>
            <person name="Fouks B."/>
        </authorList>
    </citation>
    <scope>NUCLEOTIDE SEQUENCE</scope>
    <source>
        <strain evidence="7">Stay&amp;Tobe</strain>
        <tissue evidence="7">Testes</tissue>
    </source>
</reference>
<dbReference type="FunFam" id="3.30.300.30:FF:000007">
    <property type="entry name" value="4-coumarate--CoA ligase 2"/>
    <property type="match status" value="1"/>
</dbReference>
<reference evidence="7" key="1">
    <citation type="journal article" date="2023" name="IScience">
        <title>Live-bearing cockroach genome reveals convergent evolutionary mechanisms linked to viviparity in insects and beyond.</title>
        <authorList>
            <person name="Fouks B."/>
            <person name="Harrison M.C."/>
            <person name="Mikhailova A.A."/>
            <person name="Marchal E."/>
            <person name="English S."/>
            <person name="Carruthers M."/>
            <person name="Jennings E.C."/>
            <person name="Chiamaka E.L."/>
            <person name="Frigard R.A."/>
            <person name="Pippel M."/>
            <person name="Attardo G.M."/>
            <person name="Benoit J.B."/>
            <person name="Bornberg-Bauer E."/>
            <person name="Tobe S.S."/>
        </authorList>
    </citation>
    <scope>NUCLEOTIDE SEQUENCE</scope>
    <source>
        <strain evidence="7">Stay&amp;Tobe</strain>
    </source>
</reference>
<evidence type="ECO:0000256" key="2">
    <source>
        <dbReference type="ARBA" id="ARBA00006432"/>
    </source>
</evidence>
<gene>
    <name evidence="7" type="ORF">L9F63_018009</name>
</gene>
<name>A0AAD7ZXC6_DIPPU</name>
<keyword evidence="4" id="KW-0576">Peroxisome</keyword>
<dbReference type="InterPro" id="IPR020845">
    <property type="entry name" value="AMP-binding_CS"/>
</dbReference>
<dbReference type="AlphaFoldDB" id="A0AAD7ZXC6"/>
<comment type="caution">
    <text evidence="7">The sequence shown here is derived from an EMBL/GenBank/DDBJ whole genome shotgun (WGS) entry which is preliminary data.</text>
</comment>
<proteinExistence type="inferred from homology"/>
<dbReference type="Gene3D" id="3.40.50.980">
    <property type="match status" value="2"/>
</dbReference>
<dbReference type="GO" id="GO:0005777">
    <property type="term" value="C:peroxisome"/>
    <property type="evidence" value="ECO:0007669"/>
    <property type="project" value="UniProtKB-SubCell"/>
</dbReference>
<organism evidence="7 8">
    <name type="scientific">Diploptera punctata</name>
    <name type="common">Pacific beetle cockroach</name>
    <dbReference type="NCBI Taxonomy" id="6984"/>
    <lineage>
        <taxon>Eukaryota</taxon>
        <taxon>Metazoa</taxon>
        <taxon>Ecdysozoa</taxon>
        <taxon>Arthropoda</taxon>
        <taxon>Hexapoda</taxon>
        <taxon>Insecta</taxon>
        <taxon>Pterygota</taxon>
        <taxon>Neoptera</taxon>
        <taxon>Polyneoptera</taxon>
        <taxon>Dictyoptera</taxon>
        <taxon>Blattodea</taxon>
        <taxon>Blaberoidea</taxon>
        <taxon>Blaberidae</taxon>
        <taxon>Diplopterinae</taxon>
        <taxon>Diploptera</taxon>
    </lineage>
</organism>
<keyword evidence="3" id="KW-0436">Ligase</keyword>
<dbReference type="InterPro" id="IPR045851">
    <property type="entry name" value="AMP-bd_C_sf"/>
</dbReference>
<dbReference type="PROSITE" id="PS00455">
    <property type="entry name" value="AMP_BINDING"/>
    <property type="match status" value="1"/>
</dbReference>
<evidence type="ECO:0000313" key="8">
    <source>
        <dbReference type="Proteomes" id="UP001233999"/>
    </source>
</evidence>
<accession>A0AAD7ZXC6</accession>
<dbReference type="Proteomes" id="UP001233999">
    <property type="component" value="Unassembled WGS sequence"/>
</dbReference>
<dbReference type="EMBL" id="JASPKZ010005317">
    <property type="protein sequence ID" value="KAJ9588695.1"/>
    <property type="molecule type" value="Genomic_DNA"/>
</dbReference>
<dbReference type="SUPFAM" id="SSF56801">
    <property type="entry name" value="Acetyl-CoA synthetase-like"/>
    <property type="match status" value="1"/>
</dbReference>
<evidence type="ECO:0000256" key="3">
    <source>
        <dbReference type="ARBA" id="ARBA00022598"/>
    </source>
</evidence>
<evidence type="ECO:0000256" key="4">
    <source>
        <dbReference type="ARBA" id="ARBA00023140"/>
    </source>
</evidence>
<dbReference type="InterPro" id="IPR025110">
    <property type="entry name" value="AMP-bd_C"/>
</dbReference>
<evidence type="ECO:0000256" key="1">
    <source>
        <dbReference type="ARBA" id="ARBA00004275"/>
    </source>
</evidence>
<comment type="subcellular location">
    <subcellularLocation>
        <location evidence="1">Peroxisome</location>
    </subcellularLocation>
</comment>
<dbReference type="PANTHER" id="PTHR24096">
    <property type="entry name" value="LONG-CHAIN-FATTY-ACID--COA LIGASE"/>
    <property type="match status" value="1"/>
</dbReference>
<feature type="domain" description="AMP-binding enzyme C-terminal" evidence="6">
    <location>
        <begin position="448"/>
        <end position="524"/>
    </location>
</feature>
<comment type="similarity">
    <text evidence="2">Belongs to the ATP-dependent AMP-binding enzyme family.</text>
</comment>
<sequence>MACHRDSNNVIHGPEDLYPPPDVTLGKFISQILPLHEDRVALVDAETEDYITYDELYSKSLGLASYLRAQGVQPGDAISICSENSIHFYIPVLASFYLGAICAPLNPMYTTRELNHTFNISKPKFVFCSEKALKRVDEVARHQNYVQGIVVFGRGLNHKHIPFSSTLVDKSNTIEPMDGDPTDLVAVILCSSGTTGLPKGVMLTHANILRVMSLIIDPRFNDIKPDGPPPTIASFLPFFHAMAFISHLLTVTFGAKCIILKKFSEELLLKTVEKYKVTVMPLVPAVAVLLSKSDNVKKYDLSSLQMIQSGGSLLHKETALQMQNKVGVEMVRQGYGLTETTLGVLLNSPTNYRIGPVGQLVPAMLCKVVDVETGKNLGPNERGELCFKGPLIMKGYCNDPKATADMMDSEGFLHTGDIGYYDEELYFYVVDRMKELIKYKGYQVPPAELEDVLLTHPAVLDAGVTSIPDESAGELPVAFIVKQTGKQVTKQEIIKYVEERVSPEKRLRGGVIFIDAIPRTPSGKILRRQLKNLTKSKL</sequence>
<feature type="domain" description="AMP-dependent synthetase/ligase" evidence="5">
    <location>
        <begin position="36"/>
        <end position="396"/>
    </location>
</feature>
<dbReference type="Gene3D" id="2.30.38.10">
    <property type="entry name" value="Luciferase, Domain 3"/>
    <property type="match status" value="1"/>
</dbReference>
<protein>
    <recommendedName>
        <fullName evidence="9">Luciferin 4-monooxygenase</fullName>
    </recommendedName>
</protein>
<dbReference type="CDD" id="cd05911">
    <property type="entry name" value="Firefly_Luc_like"/>
    <property type="match status" value="1"/>
</dbReference>
<dbReference type="Gene3D" id="3.30.300.30">
    <property type="match status" value="1"/>
</dbReference>
<dbReference type="PANTHER" id="PTHR24096:SF149">
    <property type="entry name" value="AMP-BINDING DOMAIN-CONTAINING PROTEIN-RELATED"/>
    <property type="match status" value="1"/>
</dbReference>
<dbReference type="InterPro" id="IPR000873">
    <property type="entry name" value="AMP-dep_synth/lig_dom"/>
</dbReference>
<dbReference type="Pfam" id="PF13193">
    <property type="entry name" value="AMP-binding_C"/>
    <property type="match status" value="1"/>
</dbReference>
<evidence type="ECO:0000313" key="7">
    <source>
        <dbReference type="EMBL" id="KAJ9588695.1"/>
    </source>
</evidence>
<dbReference type="GO" id="GO:0016405">
    <property type="term" value="F:CoA-ligase activity"/>
    <property type="evidence" value="ECO:0007669"/>
    <property type="project" value="TreeGrafter"/>
</dbReference>
<dbReference type="Pfam" id="PF00501">
    <property type="entry name" value="AMP-binding"/>
    <property type="match status" value="1"/>
</dbReference>